<name>A0ABS3ANR9_9PSED</name>
<dbReference type="EMBL" id="JADEVO010000062">
    <property type="protein sequence ID" value="MBN3968646.1"/>
    <property type="molecule type" value="Genomic_DNA"/>
</dbReference>
<organism evidence="1 2">
    <name type="scientific">Pseudomonas gregormendelii</name>
    <dbReference type="NCBI Taxonomy" id="1628277"/>
    <lineage>
        <taxon>Bacteria</taxon>
        <taxon>Pseudomonadati</taxon>
        <taxon>Pseudomonadota</taxon>
        <taxon>Gammaproteobacteria</taxon>
        <taxon>Pseudomonadales</taxon>
        <taxon>Pseudomonadaceae</taxon>
        <taxon>Pseudomonas</taxon>
    </lineage>
</organism>
<evidence type="ECO:0000313" key="2">
    <source>
        <dbReference type="Proteomes" id="UP000772591"/>
    </source>
</evidence>
<protein>
    <submittedName>
        <fullName evidence="1">Uncharacterized protein</fullName>
    </submittedName>
</protein>
<keyword evidence="2" id="KW-1185">Reference proteome</keyword>
<dbReference type="RefSeq" id="WP_205894191.1">
    <property type="nucleotide sequence ID" value="NZ_JADEVO010000062.1"/>
</dbReference>
<accession>A0ABS3ANR9</accession>
<sequence>MQILRDSKSIEEGAGSCFEPELRKLLAAKVKSLNEYEGYELSEMVNFIVFEECDTVANLDAALGFSVMANRFDGCRYGEPGFSPSWEAIEEHINWFEMVYVLSDDGFGVVVFVSKRADPELLKMLQQYSHQ</sequence>
<evidence type="ECO:0000313" key="1">
    <source>
        <dbReference type="EMBL" id="MBN3968646.1"/>
    </source>
</evidence>
<gene>
    <name evidence="1" type="ORF">IMW75_25670</name>
</gene>
<reference evidence="1 2" key="1">
    <citation type="journal article" date="2021" name="Int. J. Syst. Evol. Microbiol.">
        <title>Pseudomonas piscium sp. nov., Pseudomonas pisciculturae sp. nov., Pseudomonas mucoides sp. nov. and Pseudomonas neuropathica sp. nov. isolated from rainbow trout.</title>
        <authorList>
            <person name="Duman M."/>
            <person name="Mulet M."/>
            <person name="Altun S."/>
            <person name="Saticioglu I.B."/>
            <person name="Gomila M."/>
            <person name="Lalucat J."/>
            <person name="Garcia-Valdes E."/>
        </authorList>
    </citation>
    <scope>NUCLEOTIDE SEQUENCE [LARGE SCALE GENOMIC DNA]</scope>
    <source>
        <strain evidence="1 2">LMG 28632</strain>
    </source>
</reference>
<comment type="caution">
    <text evidence="1">The sequence shown here is derived from an EMBL/GenBank/DDBJ whole genome shotgun (WGS) entry which is preliminary data.</text>
</comment>
<proteinExistence type="predicted"/>
<dbReference type="Proteomes" id="UP000772591">
    <property type="component" value="Unassembled WGS sequence"/>
</dbReference>